<evidence type="ECO:0000313" key="2">
    <source>
        <dbReference type="EMBL" id="CAD7225664.1"/>
    </source>
</evidence>
<evidence type="ECO:0000256" key="1">
    <source>
        <dbReference type="SAM" id="MobiDB-lite"/>
    </source>
</evidence>
<accession>A0A7R8WB63</accession>
<dbReference type="PANTHER" id="PTHR15453">
    <property type="entry name" value="TUMOR SUPPRESSOR CANDIDATE 2"/>
    <property type="match status" value="1"/>
</dbReference>
<dbReference type="PANTHER" id="PTHR15453:SF8">
    <property type="entry name" value="TUMOR SUPPRESSOR CANDIDATE 2"/>
    <property type="match status" value="1"/>
</dbReference>
<dbReference type="Pfam" id="PF15000">
    <property type="entry name" value="TUSC2"/>
    <property type="match status" value="1"/>
</dbReference>
<dbReference type="OrthoDB" id="9025707at2759"/>
<protein>
    <submittedName>
        <fullName evidence="2">Uncharacterized protein</fullName>
    </submittedName>
</protein>
<dbReference type="AlphaFoldDB" id="A0A7R8WB63"/>
<dbReference type="InterPro" id="IPR029393">
    <property type="entry name" value="FUS1"/>
</dbReference>
<dbReference type="GO" id="GO:0051881">
    <property type="term" value="P:regulation of mitochondrial membrane potential"/>
    <property type="evidence" value="ECO:0007669"/>
    <property type="project" value="TreeGrafter"/>
</dbReference>
<organism evidence="2">
    <name type="scientific">Cyprideis torosa</name>
    <dbReference type="NCBI Taxonomy" id="163714"/>
    <lineage>
        <taxon>Eukaryota</taxon>
        <taxon>Metazoa</taxon>
        <taxon>Ecdysozoa</taxon>
        <taxon>Arthropoda</taxon>
        <taxon>Crustacea</taxon>
        <taxon>Oligostraca</taxon>
        <taxon>Ostracoda</taxon>
        <taxon>Podocopa</taxon>
        <taxon>Podocopida</taxon>
        <taxon>Cytherocopina</taxon>
        <taxon>Cytheroidea</taxon>
        <taxon>Cytherideidae</taxon>
        <taxon>Cyprideis</taxon>
    </lineage>
</organism>
<gene>
    <name evidence="2" type="ORF">CTOB1V02_LOCUS3597</name>
</gene>
<proteinExistence type="predicted"/>
<reference evidence="2" key="1">
    <citation type="submission" date="2020-11" db="EMBL/GenBank/DDBJ databases">
        <authorList>
            <person name="Tran Van P."/>
        </authorList>
    </citation>
    <scope>NUCLEOTIDE SEQUENCE</scope>
</reference>
<dbReference type="GO" id="GO:0005739">
    <property type="term" value="C:mitochondrion"/>
    <property type="evidence" value="ECO:0007669"/>
    <property type="project" value="TreeGrafter"/>
</dbReference>
<name>A0A7R8WB63_9CRUS</name>
<feature type="compositionally biased region" description="Low complexity" evidence="1">
    <location>
        <begin position="1"/>
        <end position="16"/>
    </location>
</feature>
<sequence>MGGLQGKLFGSSGGSKSEIKHKTEEIPYRFAVSPFVYYRRGSMYVDEEGDTAHEFYEERRVGPRKWSMQRVFKNLKPQGLVKLEYPRLHPDLPAIVYECDNSTEDLALGSESSVERT</sequence>
<dbReference type="EMBL" id="OB660628">
    <property type="protein sequence ID" value="CAD7225664.1"/>
    <property type="molecule type" value="Genomic_DNA"/>
</dbReference>
<feature type="region of interest" description="Disordered" evidence="1">
    <location>
        <begin position="1"/>
        <end position="20"/>
    </location>
</feature>